<feature type="binding site" evidence="17">
    <location>
        <position position="298"/>
    </location>
    <ligand>
        <name>Mn(2+)</name>
        <dbReference type="ChEBI" id="CHEBI:29035"/>
        <label>2</label>
    </ligand>
</feature>
<comment type="catalytic activity">
    <reaction evidence="14 17">
        <text>hydrogencarbonate + NH4(+) + 2 ATP = carbamoyl phosphate + 2 ADP + phosphate + 2 H(+)</text>
        <dbReference type="Rhea" id="RHEA:18029"/>
        <dbReference type="ChEBI" id="CHEBI:15378"/>
        <dbReference type="ChEBI" id="CHEBI:17544"/>
        <dbReference type="ChEBI" id="CHEBI:28938"/>
        <dbReference type="ChEBI" id="CHEBI:30616"/>
        <dbReference type="ChEBI" id="CHEBI:43474"/>
        <dbReference type="ChEBI" id="CHEBI:58228"/>
        <dbReference type="ChEBI" id="CHEBI:456216"/>
        <dbReference type="EC" id="6.3.4.16"/>
    </reaction>
</comment>
<comment type="similarity">
    <text evidence="3 17">Belongs to the CarB family.</text>
</comment>
<comment type="function">
    <text evidence="17">Large subunit of the glutamine-dependent carbamoyl phosphate synthetase (CPSase). CPSase catalyzes the formation of carbamoyl phosphate from the ammonia moiety of glutamine, carbonate, and phosphate donated by ATP, constituting the first step of 2 biosynthetic pathways, one leading to arginine and/or urea and the other to pyrimidine nucleotides. The large subunit (synthetase) binds the substrates ammonia (free or transferred from glutamine from the small subunit), hydrogencarbonate and ATP and carries out an ATP-coupled ligase reaction, activating hydrogencarbonate by forming carboxy phosphate which reacts with ammonia to form carbamoyl phosphate.</text>
</comment>
<feature type="binding site" evidence="17">
    <location>
        <position position="242"/>
    </location>
    <ligand>
        <name>ATP</name>
        <dbReference type="ChEBI" id="CHEBI:30616"/>
        <label>1</label>
    </ligand>
</feature>
<dbReference type="Pfam" id="PF02142">
    <property type="entry name" value="MGS"/>
    <property type="match status" value="1"/>
</dbReference>
<dbReference type="UniPathway" id="UPA00070">
    <property type="reaction ID" value="UER00115"/>
</dbReference>
<comment type="caution">
    <text evidence="20">The sequence shown here is derived from an EMBL/GenBank/DDBJ whole genome shotgun (WGS) entry which is preliminary data.</text>
</comment>
<keyword evidence="4 17" id="KW-0055">Arginine biosynthesis</keyword>
<dbReference type="EC" id="6.3.4.16" evidence="17"/>
<dbReference type="NCBIfam" id="NF003671">
    <property type="entry name" value="PRK05294.1"/>
    <property type="match status" value="1"/>
</dbReference>
<dbReference type="Gene3D" id="3.40.50.20">
    <property type="match status" value="2"/>
</dbReference>
<dbReference type="InterPro" id="IPR005480">
    <property type="entry name" value="CPSase_lsu_oligo"/>
</dbReference>
<dbReference type="PROSITE" id="PS50975">
    <property type="entry name" value="ATP_GRASP"/>
    <property type="match status" value="2"/>
</dbReference>
<feature type="binding site" evidence="17">
    <location>
        <position position="169"/>
    </location>
    <ligand>
        <name>ATP</name>
        <dbReference type="ChEBI" id="CHEBI:30616"/>
        <label>1</label>
    </ligand>
</feature>
<dbReference type="SUPFAM" id="SSF48108">
    <property type="entry name" value="Carbamoyl phosphate synthetase, large subunit connection domain"/>
    <property type="match status" value="1"/>
</dbReference>
<dbReference type="Gene3D" id="1.10.1030.10">
    <property type="entry name" value="Carbamoyl-phosphate synthetase, large subunit oligomerisation domain"/>
    <property type="match status" value="1"/>
</dbReference>
<dbReference type="PROSITE" id="PS51855">
    <property type="entry name" value="MGS"/>
    <property type="match status" value="1"/>
</dbReference>
<keyword evidence="13" id="KW-0464">Manganese</keyword>
<feature type="binding site" evidence="17">
    <location>
        <position position="241"/>
    </location>
    <ligand>
        <name>ATP</name>
        <dbReference type="ChEBI" id="CHEBI:30616"/>
        <label>1</label>
    </ligand>
</feature>
<evidence type="ECO:0000259" key="19">
    <source>
        <dbReference type="PROSITE" id="PS51855"/>
    </source>
</evidence>
<feature type="binding site" evidence="17">
    <location>
        <position position="298"/>
    </location>
    <ligand>
        <name>Mg(2+)</name>
        <dbReference type="ChEBI" id="CHEBI:18420"/>
        <label>2</label>
    </ligand>
</feature>
<dbReference type="PROSITE" id="PS00867">
    <property type="entry name" value="CPSASE_2"/>
    <property type="match status" value="2"/>
</dbReference>
<dbReference type="InterPro" id="IPR013815">
    <property type="entry name" value="ATP_grasp_subdomain_1"/>
</dbReference>
<protein>
    <recommendedName>
        <fullName evidence="17">Carbamoyl phosphate synthase large chain</fullName>
        <ecNumber evidence="17">6.3.4.16</ecNumber>
        <ecNumber evidence="17">6.3.5.5</ecNumber>
    </recommendedName>
    <alternativeName>
        <fullName evidence="17">Carbamoyl phosphate synthetase ammonia chain</fullName>
    </alternativeName>
</protein>
<dbReference type="SMART" id="SM01096">
    <property type="entry name" value="CPSase_L_D3"/>
    <property type="match status" value="1"/>
</dbReference>
<feature type="binding site" evidence="17">
    <location>
        <position position="129"/>
    </location>
    <ligand>
        <name>ATP</name>
        <dbReference type="ChEBI" id="CHEBI:30616"/>
        <label>1</label>
    </ligand>
</feature>
<comment type="caution">
    <text evidence="17">Lacks conserved residue(s) required for the propagation of feature annotation.</text>
</comment>
<feature type="binding site" evidence="17">
    <location>
        <position position="175"/>
    </location>
    <ligand>
        <name>ATP</name>
        <dbReference type="ChEBI" id="CHEBI:30616"/>
        <label>1</label>
    </ligand>
</feature>
<evidence type="ECO:0000313" key="20">
    <source>
        <dbReference type="EMBL" id="HDY58032.1"/>
    </source>
</evidence>
<dbReference type="PRINTS" id="PR00098">
    <property type="entry name" value="CPSASE"/>
</dbReference>
<dbReference type="GO" id="GO:0044205">
    <property type="term" value="P:'de novo' UMP biosynthetic process"/>
    <property type="evidence" value="ECO:0007669"/>
    <property type="project" value="UniProtKB-UniRule"/>
</dbReference>
<feature type="binding site" evidence="17">
    <location>
        <position position="752"/>
    </location>
    <ligand>
        <name>ATP</name>
        <dbReference type="ChEBI" id="CHEBI:30616"/>
        <label>2</label>
    </ligand>
</feature>
<feature type="domain" description="ATP-grasp" evidence="18">
    <location>
        <begin position="677"/>
        <end position="868"/>
    </location>
</feature>
<dbReference type="GO" id="GO:0004087">
    <property type="term" value="F:carbamoyl-phosphate synthase (ammonia) activity"/>
    <property type="evidence" value="ECO:0007669"/>
    <property type="project" value="UniProtKB-EC"/>
</dbReference>
<feature type="binding site" evidence="17">
    <location>
        <position position="298"/>
    </location>
    <ligand>
        <name>Mg(2+)</name>
        <dbReference type="ChEBI" id="CHEBI:18420"/>
        <label>1</label>
    </ligand>
</feature>
<keyword evidence="5 17" id="KW-0436">Ligase</keyword>
<feature type="binding site" evidence="17">
    <location>
        <position position="713"/>
    </location>
    <ligand>
        <name>ATP</name>
        <dbReference type="ChEBI" id="CHEBI:30616"/>
        <label>2</label>
    </ligand>
</feature>
<feature type="region of interest" description="Allosteric domain" evidence="17">
    <location>
        <begin position="935"/>
        <end position="1071"/>
    </location>
</feature>
<dbReference type="Gene3D" id="3.40.50.1380">
    <property type="entry name" value="Methylglyoxal synthase-like domain"/>
    <property type="match status" value="1"/>
</dbReference>
<sequence>MPARKDIKKVLIIGSGPIIIGQAAEFDFSGSQASRSLREEGYETVIVNSNPATIQTDLETADIVYIEPLRTEVLTKIIEREKPQGLLPGFGGQTGLNLSYELARQGILEKFKVELLGSNLQTIEMAENRDYFRALMNRIGEPIPRSFAVHNFDEARNVLKNMNFPLLIRPAYTLGGTGSSVVYDGDQFYESVMTGLIRSPIKQVLIEESVLGWKEYEYEVMRDNDDNCIIICSMENIDPMGIHTGESVVVAPAQTLTDKQHQLLRSAAIKIIRALKIAGGCNIQFAVNPEKWEYRVIEVNPRVSRSSALASKATGYPIARVSAKIAVGFNLDEIPNAITKKTIAGFEPALDYVVIKIPRWPFDKFPTVDRRIGTQMKSTGETMAIGSTIEEALLKAIRSLEIDKIGLEPDNWKEYELIKEIQEPTDRFIFAVAEALRRGYTKKKISELSYIDEFFIAKIENIVKMEKMIKKQGLSVQLINRAKKMGFSDMYISKISGIPVDEITAKRFEKNITPAFNIVDTCAGEFEAYTPYYYSTYWGESDNKKFRRRNKKNVLIVGSGPIRIGQGIEFDYACVHSAIALKELGYEAIIINNNPETVSTDFDVSTRLYFEPLKLEDVLNVVFKEEPYGIILQFGGQTSVNLAMPLYKAIKKYGLKTKILGTNPVDMNLAEDRKAFSKILQELNILQPPFATGFSFDEVKDIAGKIGYPVLVRPSYVLGGRAMEIIYDEQELERYVRLAAKVSPEHPILVDKYIANATEVDVDALCDGRDVFIAGIMEHIEQAGVHSGDSYCVIPPRSLSKKTVDEIKRIVCDIAIALKTIGMINIQLAIQNGTVYVLEANPRASRTVPYVSKTIGIPLAKMATKIMLGYTVKELKLPREIKLDFISVKGPVFPFLKLPGVDPILGPEMKSTGEVMAVDKTFGGAYYKAILADNKFASSGTVYITVRDEDKKEIMHIAHELKKLGFKIVATRGTAQSLRENGIEVETVYRISEHKSPNALDMMRQGKIDLIINTPTMSYSAKRDGYTMRRLAVELNIPFITALNSAYAEIEAIKFARKRILRIKPINDLKK</sequence>
<dbReference type="Pfam" id="PF02786">
    <property type="entry name" value="CPSase_L_D2"/>
    <property type="match status" value="2"/>
</dbReference>
<evidence type="ECO:0000256" key="14">
    <source>
        <dbReference type="ARBA" id="ARBA00047359"/>
    </source>
</evidence>
<comment type="domain">
    <text evidence="17">The large subunit is composed of 2 ATP-grasp domains that are involved in binding the 2 ATP molecules needed for carbamoyl phosphate synthesis. The N-terminal ATP-grasp domain (referred to as the carboxyphosphate synthetic component) catalyzes the ATP-dependent phosphorylation of hydrogencarbonate to carboxyphosphate and the subsequent nucleophilic attack by ammonia to form a carbamate intermediate. The C-terminal ATP-grasp domain (referred to as the carbamoyl phosphate synthetic component) then catalyzes the phosphorylation of carbamate with the second ATP to form the end product carbamoyl phosphate. The reactive and unstable enzyme intermediates are sequentially channeled from one active site to the next through the interior of the protein over a distance of at least 96 A.</text>
</comment>
<name>A0A7V0Z3M2_UNCW3</name>
<feature type="binding site" evidence="17">
    <location>
        <position position="176"/>
    </location>
    <ligand>
        <name>ATP</name>
        <dbReference type="ChEBI" id="CHEBI:30616"/>
        <label>1</label>
    </ligand>
</feature>
<dbReference type="InterPro" id="IPR016185">
    <property type="entry name" value="PreATP-grasp_dom_sf"/>
</dbReference>
<comment type="catalytic activity">
    <reaction evidence="15 17">
        <text>hydrogencarbonate + L-glutamine + 2 ATP + H2O = carbamoyl phosphate + L-glutamate + 2 ADP + phosphate + 2 H(+)</text>
        <dbReference type="Rhea" id="RHEA:18633"/>
        <dbReference type="ChEBI" id="CHEBI:15377"/>
        <dbReference type="ChEBI" id="CHEBI:15378"/>
        <dbReference type="ChEBI" id="CHEBI:17544"/>
        <dbReference type="ChEBI" id="CHEBI:29985"/>
        <dbReference type="ChEBI" id="CHEBI:30616"/>
        <dbReference type="ChEBI" id="CHEBI:43474"/>
        <dbReference type="ChEBI" id="CHEBI:58228"/>
        <dbReference type="ChEBI" id="CHEBI:58359"/>
        <dbReference type="ChEBI" id="CHEBI:456216"/>
        <dbReference type="EC" id="6.3.5.5"/>
    </reaction>
</comment>
<feature type="binding site" evidence="17">
    <location>
        <position position="787"/>
    </location>
    <ligand>
        <name>ATP</name>
        <dbReference type="ChEBI" id="CHEBI:30616"/>
        <label>2</label>
    </ligand>
</feature>
<organism evidence="20">
    <name type="scientific">candidate division WOR-3 bacterium</name>
    <dbReference type="NCBI Taxonomy" id="2052148"/>
    <lineage>
        <taxon>Bacteria</taxon>
        <taxon>Bacteria division WOR-3</taxon>
    </lineage>
</organism>
<evidence type="ECO:0000256" key="15">
    <source>
        <dbReference type="ARBA" id="ARBA00048816"/>
    </source>
</evidence>
<evidence type="ECO:0000259" key="18">
    <source>
        <dbReference type="PROSITE" id="PS50975"/>
    </source>
</evidence>
<reference evidence="20" key="1">
    <citation type="journal article" date="2020" name="mSystems">
        <title>Genome- and Community-Level Interaction Insights into Carbon Utilization and Element Cycling Functions of Hydrothermarchaeota in Hydrothermal Sediment.</title>
        <authorList>
            <person name="Zhou Z."/>
            <person name="Liu Y."/>
            <person name="Xu W."/>
            <person name="Pan J."/>
            <person name="Luo Z.H."/>
            <person name="Li M."/>
        </authorList>
    </citation>
    <scope>NUCLEOTIDE SEQUENCE [LARGE SCALE GENOMIC DNA]</scope>
    <source>
        <strain evidence="20">SpSt-258</strain>
    </source>
</reference>
<dbReference type="UniPathway" id="UPA00068">
    <property type="reaction ID" value="UER00171"/>
</dbReference>
<feature type="binding site" evidence="17">
    <location>
        <position position="784"/>
    </location>
    <ligand>
        <name>ATP</name>
        <dbReference type="ChEBI" id="CHEBI:30616"/>
        <label>2</label>
    </ligand>
</feature>
<evidence type="ECO:0000256" key="3">
    <source>
        <dbReference type="ARBA" id="ARBA00009799"/>
    </source>
</evidence>
<evidence type="ECO:0000256" key="13">
    <source>
        <dbReference type="ARBA" id="ARBA00023211"/>
    </source>
</evidence>
<dbReference type="SUPFAM" id="SSF52335">
    <property type="entry name" value="Methylglyoxal synthase-like"/>
    <property type="match status" value="1"/>
</dbReference>
<proteinExistence type="inferred from homology"/>
<comment type="cofactor">
    <cofactor evidence="1">
        <name>Mn(2+)</name>
        <dbReference type="ChEBI" id="CHEBI:29035"/>
    </cofactor>
</comment>
<dbReference type="InterPro" id="IPR036914">
    <property type="entry name" value="MGS-like_dom_sf"/>
</dbReference>
<dbReference type="InterPro" id="IPR033937">
    <property type="entry name" value="MGS_CPS_CarB"/>
</dbReference>
<evidence type="ECO:0000256" key="4">
    <source>
        <dbReference type="ARBA" id="ARBA00022571"/>
    </source>
</evidence>
<dbReference type="InterPro" id="IPR058047">
    <property type="entry name" value="CPSase_preATP-grasp"/>
</dbReference>
<feature type="binding site" evidence="17">
    <location>
        <position position="208"/>
    </location>
    <ligand>
        <name>ATP</name>
        <dbReference type="ChEBI" id="CHEBI:30616"/>
        <label>1</label>
    </ligand>
</feature>
<feature type="binding site" evidence="17">
    <location>
        <position position="759"/>
    </location>
    <ligand>
        <name>ATP</name>
        <dbReference type="ChEBI" id="CHEBI:30616"/>
        <label>2</label>
    </ligand>
</feature>
<evidence type="ECO:0000256" key="17">
    <source>
        <dbReference type="HAMAP-Rule" id="MF_01210"/>
    </source>
</evidence>
<comment type="cofactor">
    <cofactor evidence="17">
        <name>Mg(2+)</name>
        <dbReference type="ChEBI" id="CHEBI:18420"/>
    </cofactor>
    <cofactor evidence="17">
        <name>Mn(2+)</name>
        <dbReference type="ChEBI" id="CHEBI:29035"/>
    </cofactor>
    <text evidence="17">Binds 4 Mg(2+) or Mn(2+) ions per subunit.</text>
</comment>
<comment type="subunit">
    <text evidence="17">Composed of two chains; the small (or glutamine) chain promotes the hydrolysis of glutamine to ammonia, which is used by the large (or ammonia) chain to synthesize carbamoyl phosphate. Tetramer of heterodimers (alpha,beta)4.</text>
</comment>
<dbReference type="HAMAP" id="MF_01210_B">
    <property type="entry name" value="CPSase_L_chain_B"/>
    <property type="match status" value="1"/>
</dbReference>
<dbReference type="NCBIfam" id="NF009455">
    <property type="entry name" value="PRK12815.1"/>
    <property type="match status" value="1"/>
</dbReference>
<keyword evidence="9 17" id="KW-0547">Nucleotide-binding</keyword>
<dbReference type="GO" id="GO:0006541">
    <property type="term" value="P:glutamine metabolic process"/>
    <property type="evidence" value="ECO:0007669"/>
    <property type="project" value="TreeGrafter"/>
</dbReference>
<feature type="binding site" evidence="17">
    <location>
        <position position="243"/>
    </location>
    <ligand>
        <name>ATP</name>
        <dbReference type="ChEBI" id="CHEBI:30616"/>
        <label>1</label>
    </ligand>
</feature>
<keyword evidence="10 17" id="KW-0067">ATP-binding</keyword>
<evidence type="ECO:0000256" key="7">
    <source>
        <dbReference type="ARBA" id="ARBA00022723"/>
    </source>
</evidence>
<feature type="binding site" evidence="17">
    <location>
        <position position="298"/>
    </location>
    <ligand>
        <name>ATP</name>
        <dbReference type="ChEBI" id="CHEBI:30616"/>
        <label>1</label>
    </ligand>
</feature>
<gene>
    <name evidence="17 20" type="primary">carB</name>
    <name evidence="20" type="ORF">ENP86_00535</name>
</gene>
<evidence type="ECO:0000256" key="9">
    <source>
        <dbReference type="ARBA" id="ARBA00022741"/>
    </source>
</evidence>
<feature type="binding site" evidence="17">
    <location>
        <position position="827"/>
    </location>
    <ligand>
        <name>Mg(2+)</name>
        <dbReference type="ChEBI" id="CHEBI:18420"/>
        <label>3</label>
    </ligand>
</feature>
<feature type="binding site" evidence="17">
    <location>
        <position position="839"/>
    </location>
    <ligand>
        <name>Mg(2+)</name>
        <dbReference type="ChEBI" id="CHEBI:18420"/>
        <label>3</label>
    </ligand>
</feature>
<evidence type="ECO:0000256" key="1">
    <source>
        <dbReference type="ARBA" id="ARBA00001936"/>
    </source>
</evidence>
<dbReference type="InterPro" id="IPR006275">
    <property type="entry name" value="CPSase_lsu"/>
</dbReference>
<keyword evidence="7" id="KW-0479">Metal-binding</keyword>
<evidence type="ECO:0000256" key="16">
    <source>
        <dbReference type="ARBA" id="ARBA00060037"/>
    </source>
</evidence>
<dbReference type="GO" id="GO:0004088">
    <property type="term" value="F:carbamoyl-phosphate synthase (glutamine-hydrolyzing) activity"/>
    <property type="evidence" value="ECO:0007669"/>
    <property type="project" value="UniProtKB-UniRule"/>
</dbReference>
<feature type="binding site" evidence="17">
    <location>
        <position position="284"/>
    </location>
    <ligand>
        <name>Mg(2+)</name>
        <dbReference type="ChEBI" id="CHEBI:18420"/>
        <label>1</label>
    </ligand>
</feature>
<dbReference type="PANTHER" id="PTHR11405:SF53">
    <property type="entry name" value="CARBAMOYL-PHOSPHATE SYNTHASE [AMMONIA], MITOCHONDRIAL"/>
    <property type="match status" value="1"/>
</dbReference>
<dbReference type="FunFam" id="3.40.50.20:FF:000001">
    <property type="entry name" value="Carbamoyl-phosphate synthase large chain"/>
    <property type="match status" value="2"/>
</dbReference>
<feature type="binding site" evidence="17">
    <location>
        <position position="210"/>
    </location>
    <ligand>
        <name>ATP</name>
        <dbReference type="ChEBI" id="CHEBI:30616"/>
        <label>1</label>
    </ligand>
</feature>
<feature type="binding site" evidence="17">
    <location>
        <position position="284"/>
    </location>
    <ligand>
        <name>ATP</name>
        <dbReference type="ChEBI" id="CHEBI:30616"/>
        <label>1</label>
    </ligand>
</feature>
<dbReference type="PANTHER" id="PTHR11405">
    <property type="entry name" value="CARBAMOYLTRANSFERASE FAMILY MEMBER"/>
    <property type="match status" value="1"/>
</dbReference>
<dbReference type="InterPro" id="IPR005479">
    <property type="entry name" value="CPAse_ATP-bd"/>
</dbReference>
<feature type="binding site" evidence="17">
    <location>
        <position position="215"/>
    </location>
    <ligand>
        <name>ATP</name>
        <dbReference type="ChEBI" id="CHEBI:30616"/>
        <label>1</label>
    </ligand>
</feature>
<feature type="binding site" evidence="17">
    <location>
        <position position="839"/>
    </location>
    <ligand>
        <name>ATP</name>
        <dbReference type="ChEBI" id="CHEBI:30616"/>
        <label>2</label>
    </ligand>
</feature>
<feature type="binding site" evidence="17">
    <location>
        <position position="300"/>
    </location>
    <ligand>
        <name>Mn(2+)</name>
        <dbReference type="ChEBI" id="CHEBI:29035"/>
        <label>2</label>
    </ligand>
</feature>
<feature type="binding site" evidence="17">
    <location>
        <position position="827"/>
    </location>
    <ligand>
        <name>Mn(2+)</name>
        <dbReference type="ChEBI" id="CHEBI:29035"/>
        <label>3</label>
    </ligand>
</feature>
<dbReference type="SMART" id="SM00851">
    <property type="entry name" value="MGS"/>
    <property type="match status" value="1"/>
</dbReference>
<feature type="binding site" evidence="17">
    <location>
        <position position="841"/>
    </location>
    <ligand>
        <name>Mn(2+)</name>
        <dbReference type="ChEBI" id="CHEBI:29035"/>
        <label>4</label>
    </ligand>
</feature>
<dbReference type="InterPro" id="IPR036897">
    <property type="entry name" value="CarbamoylP_synth_lsu_oligo_sf"/>
</dbReference>
<dbReference type="InterPro" id="IPR011607">
    <property type="entry name" value="MGS-like_dom"/>
</dbReference>
<evidence type="ECO:0000256" key="11">
    <source>
        <dbReference type="ARBA" id="ARBA00022842"/>
    </source>
</evidence>
<dbReference type="FunFam" id="3.30.1490.20:FF:000001">
    <property type="entry name" value="Carbamoyl-phosphate synthase large chain"/>
    <property type="match status" value="1"/>
</dbReference>
<feature type="domain" description="ATP-grasp" evidence="18">
    <location>
        <begin position="133"/>
        <end position="327"/>
    </location>
</feature>
<dbReference type="Gene3D" id="3.30.470.20">
    <property type="entry name" value="ATP-grasp fold, B domain"/>
    <property type="match status" value="2"/>
</dbReference>
<dbReference type="FunFam" id="3.30.470.20:FF:000026">
    <property type="entry name" value="Carbamoyl-phosphate synthase large chain"/>
    <property type="match status" value="1"/>
</dbReference>
<dbReference type="GO" id="GO:0006526">
    <property type="term" value="P:L-arginine biosynthetic process"/>
    <property type="evidence" value="ECO:0007669"/>
    <property type="project" value="UniProtKB-UniRule"/>
</dbReference>
<keyword evidence="8 17" id="KW-0677">Repeat</keyword>
<dbReference type="GO" id="GO:0046872">
    <property type="term" value="F:metal ion binding"/>
    <property type="evidence" value="ECO:0007669"/>
    <property type="project" value="UniProtKB-KW"/>
</dbReference>
<comment type="pathway">
    <text evidence="17">Pyrimidine metabolism; UMP biosynthesis via de novo pathway; (S)-dihydroorotate from bicarbonate: step 1/3.</text>
</comment>
<dbReference type="HAMAP" id="MF_01210_A">
    <property type="entry name" value="CPSase_L_chain_A"/>
    <property type="match status" value="1"/>
</dbReference>
<evidence type="ECO:0000256" key="2">
    <source>
        <dbReference type="ARBA" id="ARBA00005077"/>
    </source>
</evidence>
<evidence type="ECO:0000256" key="8">
    <source>
        <dbReference type="ARBA" id="ARBA00022737"/>
    </source>
</evidence>
<feature type="binding site" evidence="17">
    <location>
        <position position="785"/>
    </location>
    <ligand>
        <name>ATP</name>
        <dbReference type="ChEBI" id="CHEBI:30616"/>
        <label>2</label>
    </ligand>
</feature>
<dbReference type="AlphaFoldDB" id="A0A7V0Z3M2"/>
<dbReference type="PROSITE" id="PS00866">
    <property type="entry name" value="CPSASE_1"/>
    <property type="match status" value="2"/>
</dbReference>
<feature type="region of interest" description="Carboxyphosphate synthetic domain" evidence="17">
    <location>
        <begin position="1"/>
        <end position="401"/>
    </location>
</feature>
<feature type="binding site" evidence="17">
    <location>
        <position position="300"/>
    </location>
    <ligand>
        <name>Mg(2+)</name>
        <dbReference type="ChEBI" id="CHEBI:18420"/>
        <label>2</label>
    </ligand>
</feature>
<evidence type="ECO:0000256" key="6">
    <source>
        <dbReference type="ARBA" id="ARBA00022605"/>
    </source>
</evidence>
<dbReference type="SUPFAM" id="SSF52440">
    <property type="entry name" value="PreATP-grasp domain"/>
    <property type="match status" value="2"/>
</dbReference>
<dbReference type="Gene3D" id="3.30.1490.20">
    <property type="entry name" value="ATP-grasp fold, A domain"/>
    <property type="match status" value="1"/>
</dbReference>
<keyword evidence="12 17" id="KW-0665">Pyrimidine biosynthesis</keyword>
<dbReference type="Pfam" id="PF25596">
    <property type="entry name" value="CPSase_L_D1"/>
    <property type="match status" value="2"/>
</dbReference>
<keyword evidence="6 17" id="KW-0028">Amino-acid biosynthesis</keyword>
<dbReference type="SUPFAM" id="SSF56059">
    <property type="entry name" value="Glutathione synthetase ATP-binding domain-like"/>
    <property type="match status" value="2"/>
</dbReference>
<feature type="binding site" evidence="17">
    <location>
        <position position="841"/>
    </location>
    <ligand>
        <name>Mg(2+)</name>
        <dbReference type="ChEBI" id="CHEBI:18420"/>
        <label>4</label>
    </ligand>
</feature>
<accession>A0A7V0Z3M2</accession>
<dbReference type="GO" id="GO:0005524">
    <property type="term" value="F:ATP binding"/>
    <property type="evidence" value="ECO:0007669"/>
    <property type="project" value="UniProtKB-UniRule"/>
</dbReference>
<evidence type="ECO:0000256" key="5">
    <source>
        <dbReference type="ARBA" id="ARBA00022598"/>
    </source>
</evidence>
<feature type="binding site" evidence="17">
    <location>
        <position position="827"/>
    </location>
    <ligand>
        <name>ATP</name>
        <dbReference type="ChEBI" id="CHEBI:30616"/>
        <label>2</label>
    </ligand>
</feature>
<feature type="domain" description="MGS-like" evidence="19">
    <location>
        <begin position="934"/>
        <end position="1071"/>
    </location>
</feature>
<comment type="pathway">
    <text evidence="2 17">Amino-acid biosynthesis; L-arginine biosynthesis; carbamoyl phosphate from bicarbonate: step 1/1.</text>
</comment>
<keyword evidence="11" id="KW-0460">Magnesium</keyword>
<dbReference type="InterPro" id="IPR005483">
    <property type="entry name" value="CPSase_dom"/>
</dbReference>
<feature type="binding site" evidence="17">
    <location>
        <position position="284"/>
    </location>
    <ligand>
        <name>Mn(2+)</name>
        <dbReference type="ChEBI" id="CHEBI:29035"/>
        <label>1</label>
    </ligand>
</feature>
<dbReference type="NCBIfam" id="TIGR01369">
    <property type="entry name" value="CPSaseII_lrg"/>
    <property type="match status" value="1"/>
</dbReference>
<feature type="binding site" evidence="17">
    <location>
        <position position="298"/>
    </location>
    <ligand>
        <name>Mn(2+)</name>
        <dbReference type="ChEBI" id="CHEBI:29035"/>
        <label>1</label>
    </ligand>
</feature>
<feature type="binding site" evidence="17">
    <location>
        <position position="786"/>
    </location>
    <ligand>
        <name>ATP</name>
        <dbReference type="ChEBI" id="CHEBI:30616"/>
        <label>2</label>
    </ligand>
</feature>
<feature type="binding site" evidence="17">
    <location>
        <position position="839"/>
    </location>
    <ligand>
        <name>Mn(2+)</name>
        <dbReference type="ChEBI" id="CHEBI:29035"/>
        <label>4</label>
    </ligand>
</feature>
<dbReference type="GO" id="GO:0005737">
    <property type="term" value="C:cytoplasm"/>
    <property type="evidence" value="ECO:0007669"/>
    <property type="project" value="TreeGrafter"/>
</dbReference>
<feature type="binding site" evidence="17">
    <location>
        <position position="839"/>
    </location>
    <ligand>
        <name>Mn(2+)</name>
        <dbReference type="ChEBI" id="CHEBI:29035"/>
        <label>3</label>
    </ligand>
</feature>
<dbReference type="EMBL" id="DSKY01000002">
    <property type="protein sequence ID" value="HDY58032.1"/>
    <property type="molecule type" value="Genomic_DNA"/>
</dbReference>
<evidence type="ECO:0000256" key="10">
    <source>
        <dbReference type="ARBA" id="ARBA00022840"/>
    </source>
</evidence>
<dbReference type="FunFam" id="3.30.470.20:FF:000001">
    <property type="entry name" value="Carbamoyl-phosphate synthase large chain"/>
    <property type="match status" value="1"/>
</dbReference>
<feature type="binding site" evidence="17">
    <location>
        <position position="754"/>
    </location>
    <ligand>
        <name>ATP</name>
        <dbReference type="ChEBI" id="CHEBI:30616"/>
        <label>2</label>
    </ligand>
</feature>
<dbReference type="CDD" id="cd01424">
    <property type="entry name" value="MGS_CPS_II"/>
    <property type="match status" value="1"/>
</dbReference>
<dbReference type="FunFam" id="1.10.1030.10:FF:000002">
    <property type="entry name" value="Carbamoyl-phosphate synthase large chain"/>
    <property type="match status" value="1"/>
</dbReference>
<comment type="function">
    <text evidence="16">Small subunit of the glutamine-dependent carbamoyl phosphate synthetase (CPSase). CPSase catalyzes the formation of carbamoyl phosphate from the ammonia moiety of glutamine, carbonate, and phosphate donated by ATP, constituting the first step of the biosynthetic pathway leading to pyrimidine nucleotides. The large subunit (synthetase) binds the substrates ammonia (free or transferred from glutamine from the small subunit), hydrogencarbonate and ATP and carries out an ATP-coupled ligase reaction, activating hydrogencarbonate by forming carboxy phosphate which reacts with ammonia to form carbamoyl phosphate.</text>
</comment>
<dbReference type="EC" id="6.3.5.5" evidence="17"/>
<feature type="binding site" evidence="17">
    <location>
        <position position="839"/>
    </location>
    <ligand>
        <name>Mg(2+)</name>
        <dbReference type="ChEBI" id="CHEBI:18420"/>
        <label>4</label>
    </ligand>
</feature>
<dbReference type="Pfam" id="PF02787">
    <property type="entry name" value="CPSase_L_D3"/>
    <property type="match status" value="1"/>
</dbReference>
<dbReference type="InterPro" id="IPR011761">
    <property type="entry name" value="ATP-grasp"/>
</dbReference>
<evidence type="ECO:0000256" key="12">
    <source>
        <dbReference type="ARBA" id="ARBA00022975"/>
    </source>
</evidence>